<dbReference type="EMBL" id="LJRI01000938">
    <property type="protein sequence ID" value="KPY83357.1"/>
    <property type="molecule type" value="Genomic_DNA"/>
</dbReference>
<evidence type="ECO:0000313" key="1">
    <source>
        <dbReference type="EMBL" id="KPY83357.1"/>
    </source>
</evidence>
<reference evidence="1 2" key="1">
    <citation type="submission" date="2015-09" db="EMBL/GenBank/DDBJ databases">
        <title>Genome announcement of multiple Pseudomonas syringae strains.</title>
        <authorList>
            <person name="Thakur S."/>
            <person name="Wang P.W."/>
            <person name="Gong Y."/>
            <person name="Weir B.S."/>
            <person name="Guttman D.S."/>
        </authorList>
    </citation>
    <scope>NUCLEOTIDE SEQUENCE [LARGE SCALE GENOMIC DNA]</scope>
    <source>
        <strain evidence="1 2">ICMP16929</strain>
    </source>
</reference>
<evidence type="ECO:0000313" key="2">
    <source>
        <dbReference type="Proteomes" id="UP000050384"/>
    </source>
</evidence>
<protein>
    <recommendedName>
        <fullName evidence="3">DUF4845 domain-containing protein</fullName>
    </recommendedName>
</protein>
<dbReference type="InterPro" id="IPR032314">
    <property type="entry name" value="DUF4845"/>
</dbReference>
<dbReference type="PATRIC" id="fig|264459.3.peg.4380"/>
<dbReference type="Pfam" id="PF16137">
    <property type="entry name" value="DUF4845"/>
    <property type="match status" value="1"/>
</dbReference>
<name>A0A0Q0H259_PSESX</name>
<sequence>MRSKSNMTFSTSQKGFSFVGWLLVLALVAFATSTAFKLVPHYLDYMTMKKIIEAADNNQALDITTVNDFYGYVGKNMQVNNIRDIDLDKALKVTVENNAFKAHLNYEQREPWFQNIDLVMKFDKQLSVGKP</sequence>
<comment type="caution">
    <text evidence="1">The sequence shown here is derived from an EMBL/GenBank/DDBJ whole genome shotgun (WGS) entry which is preliminary data.</text>
</comment>
<accession>A0A0Q0H259</accession>
<organism evidence="1 2">
    <name type="scientific">Pseudomonas syringae pv. spinaceae</name>
    <dbReference type="NCBI Taxonomy" id="264459"/>
    <lineage>
        <taxon>Bacteria</taxon>
        <taxon>Pseudomonadati</taxon>
        <taxon>Pseudomonadota</taxon>
        <taxon>Gammaproteobacteria</taxon>
        <taxon>Pseudomonadales</taxon>
        <taxon>Pseudomonadaceae</taxon>
        <taxon>Pseudomonas</taxon>
        <taxon>Pseudomonas syringae</taxon>
    </lineage>
</organism>
<dbReference type="AlphaFoldDB" id="A0A0Q0H259"/>
<dbReference type="Proteomes" id="UP000050384">
    <property type="component" value="Unassembled WGS sequence"/>
</dbReference>
<gene>
    <name evidence="1" type="ORF">ALO94_02677</name>
</gene>
<evidence type="ECO:0008006" key="3">
    <source>
        <dbReference type="Google" id="ProtNLM"/>
    </source>
</evidence>
<proteinExistence type="predicted"/>